<dbReference type="Proteomes" id="UP001281447">
    <property type="component" value="Unassembled WGS sequence"/>
</dbReference>
<dbReference type="EMBL" id="JAWDIP010000003">
    <property type="protein sequence ID" value="MDY0394265.1"/>
    <property type="molecule type" value="Genomic_DNA"/>
</dbReference>
<dbReference type="Pfam" id="PF09148">
    <property type="entry name" value="DUF1934"/>
    <property type="match status" value="1"/>
</dbReference>
<dbReference type="RefSeq" id="WP_390355049.1">
    <property type="nucleotide sequence ID" value="NZ_JBHUIZ010000006.1"/>
</dbReference>
<dbReference type="InterPro" id="IPR012674">
    <property type="entry name" value="Calycin"/>
</dbReference>
<evidence type="ECO:0000313" key="2">
    <source>
        <dbReference type="Proteomes" id="UP001281447"/>
    </source>
</evidence>
<keyword evidence="2" id="KW-1185">Reference proteome</keyword>
<organism evidence="1 2">
    <name type="scientific">Tigheibacillus halophilus</name>
    <dbReference type="NCBI Taxonomy" id="361280"/>
    <lineage>
        <taxon>Bacteria</taxon>
        <taxon>Bacillati</taxon>
        <taxon>Bacillota</taxon>
        <taxon>Bacilli</taxon>
        <taxon>Bacillales</taxon>
        <taxon>Bacillaceae</taxon>
        <taxon>Tigheibacillus</taxon>
    </lineage>
</organism>
<reference evidence="1 2" key="1">
    <citation type="submission" date="2023-10" db="EMBL/GenBank/DDBJ databases">
        <title>Virgibacillus halophilus 5B73C genome.</title>
        <authorList>
            <person name="Miliotis G."/>
            <person name="Sengupta P."/>
            <person name="Hameed A."/>
            <person name="Chuvochina M."/>
            <person name="Mcdonagh F."/>
            <person name="Simpson A.C."/>
            <person name="Singh N.K."/>
            <person name="Rekha P.D."/>
            <person name="Raman K."/>
            <person name="Hugenholtz P."/>
            <person name="Venkateswaran K."/>
        </authorList>
    </citation>
    <scope>NUCLEOTIDE SEQUENCE [LARGE SCALE GENOMIC DNA]</scope>
    <source>
        <strain evidence="1 2">5B73C</strain>
    </source>
</reference>
<proteinExistence type="predicted"/>
<name>A0ABU5C4L0_9BACI</name>
<dbReference type="Gene3D" id="2.40.128.20">
    <property type="match status" value="1"/>
</dbReference>
<dbReference type="InterPro" id="IPR015231">
    <property type="entry name" value="DUF1934"/>
</dbReference>
<evidence type="ECO:0000313" key="1">
    <source>
        <dbReference type="EMBL" id="MDY0394265.1"/>
    </source>
</evidence>
<accession>A0ABU5C4L0</accession>
<sequence>MGKNVIVSLQTIIDDNGQMEHHATTQQGAFTRKGQLDVLIFDEQIDKELPPVRNLMTIQKNKVNVKRTGSVNMNQQFVLGKNTENVYTHPHGSLHMQTYTRKIDYNLQSAGNGELTIEYSVKLNGQEERGHQLKLQFKEEN</sequence>
<comment type="caution">
    <text evidence="1">The sequence shown here is derived from an EMBL/GenBank/DDBJ whole genome shotgun (WGS) entry which is preliminary data.</text>
</comment>
<protein>
    <submittedName>
        <fullName evidence="1">DUF1934 domain-containing protein</fullName>
    </submittedName>
</protein>
<dbReference type="SUPFAM" id="SSF50814">
    <property type="entry name" value="Lipocalins"/>
    <property type="match status" value="1"/>
</dbReference>
<gene>
    <name evidence="1" type="ORF">RWE15_06950</name>
</gene>